<evidence type="ECO:0000256" key="4">
    <source>
        <dbReference type="PIRSR" id="PIRSR000097-1"/>
    </source>
</evidence>
<dbReference type="InterPro" id="IPR020471">
    <property type="entry name" value="AKR"/>
</dbReference>
<accession>A0A8H8QX62</accession>
<dbReference type="InterPro" id="IPR018170">
    <property type="entry name" value="Aldo/ket_reductase_CS"/>
</dbReference>
<evidence type="ECO:0000256" key="1">
    <source>
        <dbReference type="ARBA" id="ARBA00007905"/>
    </source>
</evidence>
<dbReference type="Proteomes" id="UP000431533">
    <property type="component" value="Unassembled WGS sequence"/>
</dbReference>
<dbReference type="PROSITE" id="PS00062">
    <property type="entry name" value="ALDOKETO_REDUCTASE_2"/>
    <property type="match status" value="1"/>
</dbReference>
<gene>
    <name evidence="7" type="ORF">LHYA1_G007709</name>
</gene>
<organism evidence="7 8">
    <name type="scientific">Lachnellula hyalina</name>
    <dbReference type="NCBI Taxonomy" id="1316788"/>
    <lineage>
        <taxon>Eukaryota</taxon>
        <taxon>Fungi</taxon>
        <taxon>Dikarya</taxon>
        <taxon>Ascomycota</taxon>
        <taxon>Pezizomycotina</taxon>
        <taxon>Leotiomycetes</taxon>
        <taxon>Helotiales</taxon>
        <taxon>Lachnaceae</taxon>
        <taxon>Lachnellula</taxon>
    </lineage>
</organism>
<reference evidence="7 8" key="1">
    <citation type="submission" date="2018-05" db="EMBL/GenBank/DDBJ databases">
        <title>Genome sequencing and assembly of the regulated plant pathogen Lachnellula willkommii and related sister species for the development of diagnostic species identification markers.</title>
        <authorList>
            <person name="Giroux E."/>
            <person name="Bilodeau G."/>
        </authorList>
    </citation>
    <scope>NUCLEOTIDE SEQUENCE [LARGE SCALE GENOMIC DNA]</scope>
    <source>
        <strain evidence="7 8">CBS 185.66</strain>
    </source>
</reference>
<dbReference type="InterPro" id="IPR023210">
    <property type="entry name" value="NADP_OxRdtase_dom"/>
</dbReference>
<dbReference type="SUPFAM" id="SSF51430">
    <property type="entry name" value="NAD(P)-linked oxidoreductase"/>
    <property type="match status" value="1"/>
</dbReference>
<keyword evidence="8" id="KW-1185">Reference proteome</keyword>
<dbReference type="InterPro" id="IPR036812">
    <property type="entry name" value="NAD(P)_OxRdtase_dom_sf"/>
</dbReference>
<feature type="active site" description="Proton donor" evidence="4">
    <location>
        <position position="63"/>
    </location>
</feature>
<comment type="caution">
    <text evidence="7">The sequence shown here is derived from an EMBL/GenBank/DDBJ whole genome shotgun (WGS) entry which is preliminary data.</text>
</comment>
<evidence type="ECO:0000256" key="2">
    <source>
        <dbReference type="ARBA" id="ARBA00022857"/>
    </source>
</evidence>
<protein>
    <submittedName>
        <fullName evidence="7">NAD/NADP-dependent indole-3-acetaldehyde reductase</fullName>
    </submittedName>
</protein>
<name>A0A8H8QX62_9HELO</name>
<dbReference type="PANTHER" id="PTHR43827">
    <property type="entry name" value="2,5-DIKETO-D-GLUCONIC ACID REDUCTASE"/>
    <property type="match status" value="1"/>
</dbReference>
<dbReference type="PANTHER" id="PTHR43827:SF3">
    <property type="entry name" value="NADP-DEPENDENT OXIDOREDUCTASE DOMAIN-CONTAINING PROTEIN"/>
    <property type="match status" value="1"/>
</dbReference>
<evidence type="ECO:0000313" key="8">
    <source>
        <dbReference type="Proteomes" id="UP000431533"/>
    </source>
</evidence>
<keyword evidence="2" id="KW-0521">NADP</keyword>
<keyword evidence="3" id="KW-0560">Oxidoreductase</keyword>
<sequence length="281" mass="31613">MSPIEPMNCRTELMAVNQQILAYGTGTAWFKDVGNTDFDPKLVELTKTAIQKGYYHLDCAEMYGTEDEVGVAIKDDGVARQTLFITNKVAQGIDEIPAAIDQSLKKMQLDYFDLQRAWKAMEELKKAGKAKSIGVSNYTRSNLEATLKGATDPPVINQIEYHAYLQRSNNYIPWMREHGIQVASFKGLTPAFRCPNGPLKEPLSRMAKAHNTTEAVVLLSWLMQNNVVAVTTTTKPERLDEYAQALKIKLGQEDLDEITNVGATYHFRTSWGEHFEDDDRS</sequence>
<dbReference type="PRINTS" id="PR00069">
    <property type="entry name" value="ALDKETRDTASE"/>
</dbReference>
<feature type="site" description="Lowers pKa of active site Tyr" evidence="5">
    <location>
        <position position="88"/>
    </location>
</feature>
<evidence type="ECO:0000256" key="3">
    <source>
        <dbReference type="ARBA" id="ARBA00023002"/>
    </source>
</evidence>
<dbReference type="PIRSF" id="PIRSF000097">
    <property type="entry name" value="AKR"/>
    <property type="match status" value="1"/>
</dbReference>
<comment type="similarity">
    <text evidence="1">Belongs to the aldo/keto reductase family.</text>
</comment>
<evidence type="ECO:0000313" key="7">
    <source>
        <dbReference type="EMBL" id="TVY24151.1"/>
    </source>
</evidence>
<dbReference type="Gene3D" id="3.20.20.100">
    <property type="entry name" value="NADP-dependent oxidoreductase domain"/>
    <property type="match status" value="1"/>
</dbReference>
<dbReference type="GeneID" id="41987907"/>
<dbReference type="GO" id="GO:0016616">
    <property type="term" value="F:oxidoreductase activity, acting on the CH-OH group of donors, NAD or NADP as acceptor"/>
    <property type="evidence" value="ECO:0007669"/>
    <property type="project" value="UniProtKB-ARBA"/>
</dbReference>
<dbReference type="OrthoDB" id="3530315at2759"/>
<evidence type="ECO:0000256" key="5">
    <source>
        <dbReference type="PIRSR" id="PIRSR000097-3"/>
    </source>
</evidence>
<dbReference type="AlphaFoldDB" id="A0A8H8QX62"/>
<proteinExistence type="inferred from homology"/>
<dbReference type="Pfam" id="PF00248">
    <property type="entry name" value="Aldo_ket_red"/>
    <property type="match status" value="1"/>
</dbReference>
<feature type="domain" description="NADP-dependent oxidoreductase" evidence="6">
    <location>
        <begin position="24"/>
        <end position="261"/>
    </location>
</feature>
<evidence type="ECO:0000259" key="6">
    <source>
        <dbReference type="Pfam" id="PF00248"/>
    </source>
</evidence>
<dbReference type="EMBL" id="QGMH01000143">
    <property type="protein sequence ID" value="TVY24151.1"/>
    <property type="molecule type" value="Genomic_DNA"/>
</dbReference>
<dbReference type="RefSeq" id="XP_031002939.1">
    <property type="nucleotide sequence ID" value="XM_031152637.1"/>
</dbReference>